<dbReference type="EMBL" id="JAKZBV010000001">
    <property type="protein sequence ID" value="MCH6470767.1"/>
    <property type="molecule type" value="Genomic_DNA"/>
</dbReference>
<name>A0ABS9U240_9MICC</name>
<evidence type="ECO:0000256" key="2">
    <source>
        <dbReference type="SAM" id="Phobius"/>
    </source>
</evidence>
<dbReference type="RefSeq" id="WP_241054286.1">
    <property type="nucleotide sequence ID" value="NZ_JAKZBV010000001.1"/>
</dbReference>
<feature type="compositionally biased region" description="Basic residues" evidence="1">
    <location>
        <begin position="480"/>
        <end position="497"/>
    </location>
</feature>
<reference evidence="3 4" key="1">
    <citation type="submission" date="2022-03" db="EMBL/GenBank/DDBJ databases">
        <title>Sinomonas sp. isolated from a soil.</title>
        <authorList>
            <person name="Han J."/>
            <person name="Kim D.-U."/>
        </authorList>
    </citation>
    <scope>NUCLEOTIDE SEQUENCE [LARGE SCALE GENOMIC DNA]</scope>
    <source>
        <strain evidence="3 4">5-5</strain>
    </source>
</reference>
<feature type="compositionally biased region" description="Basic and acidic residues" evidence="1">
    <location>
        <begin position="557"/>
        <end position="575"/>
    </location>
</feature>
<feature type="transmembrane region" description="Helical" evidence="2">
    <location>
        <begin position="25"/>
        <end position="58"/>
    </location>
</feature>
<evidence type="ECO:0000256" key="1">
    <source>
        <dbReference type="SAM" id="MobiDB-lite"/>
    </source>
</evidence>
<sequence length="1053" mass="115376">MRMVVLGGEVAGRGLWGGRRSGPEWAGFAAAISVALIVMFSGLQWILAFFGAAAVLLAGAVATTPTKFTGYRSAGALLLERWHQRHRRRKGTASFVPVNARPATRSVRARKSKATEADADGMVEVPIRYRDTAPLMVGSVRFFSVETPLGPMAVFRHHARKPYYTATVETIGTSSGLREEHREDAAYLAHGRLLARLARRQQLITHVQSLSRSVPVDSADHLLWIRRQISAGAPRILLESYGELCEVVRSRAEQHRTYETFRVPAGDALYRRARMYGAGDEGIGLAVFHEVRSAMAQAELLGSITGYRPLGPIEMAALMRHLQDPDYDIDDHEEADLAHCWQHLDGSSSPNSVVVNGKWHTRTGYVPATAFSPQALPVEALRPLLRGIQPPVVHTVSVVTELEDARSARGKARRHVADDKAKKKTADEAGKVTDGEEDVLLEASQQRLVDLKPGSGHRGRLRPLHHLLRPGRRGDPPDRGHHRSSRRRRRDRAHRVARPPAGPRPDHDHAVHQGDPMSTDTRTADRREASLDVDAEPSARRRWSLFPAPKRVKRSAARTEEAQRHGEAVRSVADRKARHGAPAPLGTETVLQTKWFHARAWKFASELGFYDPAAPGILTSTRQMEFSHMAVAAPPTSHKGLIFGIDAESGWFLVHDVFEGYGETVESPNVVYIGDLGQGKSSAMKTWGVLRQLILGRRIVVIDKKYQIDQRAGEYSALAKAVGVAPIRFRIGGAGARINILDPRIATRLDEDSDPAGDAEAAVSDTPAGQSMLLRAVTEEAMGRKLTPREGKALRMAHRQALQAGQGQERVADIGDVLAALYRPDTEAAEAAGLSGDELKEWGRDPAFELERMIEDDLAGLIDGPTSEEIQLNAGLTVFDVSLLPEEGPALPIVMTIISTWLANTLHRQVNAVPTALLIEEAWHTVQGSVATVTRRNTKLSRALSLSCQFAFHHISDIPADSPAVAMIRECGTALIYKQSKSDDAQACERLFSLPPGTAAEITSLPKAHCLFKIGSADPVVAIHLRSRLEAQLTDTDHAMKSRATTQLTEQPR</sequence>
<evidence type="ECO:0000313" key="3">
    <source>
        <dbReference type="EMBL" id="MCH6470767.1"/>
    </source>
</evidence>
<dbReference type="InterPro" id="IPR027417">
    <property type="entry name" value="P-loop_NTPase"/>
</dbReference>
<feature type="compositionally biased region" description="Basic residues" evidence="1">
    <location>
        <begin position="455"/>
        <end position="471"/>
    </location>
</feature>
<accession>A0ABS9U240</accession>
<organism evidence="3 4">
    <name type="scientific">Sinomonas terrae</name>
    <dbReference type="NCBI Taxonomy" id="2908838"/>
    <lineage>
        <taxon>Bacteria</taxon>
        <taxon>Bacillati</taxon>
        <taxon>Actinomycetota</taxon>
        <taxon>Actinomycetes</taxon>
        <taxon>Micrococcales</taxon>
        <taxon>Micrococcaceae</taxon>
        <taxon>Sinomonas</taxon>
    </lineage>
</organism>
<evidence type="ECO:0000313" key="4">
    <source>
        <dbReference type="Proteomes" id="UP001202922"/>
    </source>
</evidence>
<keyword evidence="2" id="KW-1133">Transmembrane helix</keyword>
<dbReference type="Gene3D" id="3.40.50.300">
    <property type="entry name" value="P-loop containing nucleotide triphosphate hydrolases"/>
    <property type="match status" value="2"/>
</dbReference>
<keyword evidence="2" id="KW-0812">Transmembrane</keyword>
<keyword evidence="4" id="KW-1185">Reference proteome</keyword>
<evidence type="ECO:0008006" key="5">
    <source>
        <dbReference type="Google" id="ProtNLM"/>
    </source>
</evidence>
<dbReference type="Proteomes" id="UP001202922">
    <property type="component" value="Unassembled WGS sequence"/>
</dbReference>
<gene>
    <name evidence="3" type="ORF">L0M17_12410</name>
</gene>
<feature type="compositionally biased region" description="Basic and acidic residues" evidence="1">
    <location>
        <begin position="415"/>
        <end position="430"/>
    </location>
</feature>
<dbReference type="SUPFAM" id="SSF52540">
    <property type="entry name" value="P-loop containing nucleoside triphosphate hydrolases"/>
    <property type="match status" value="1"/>
</dbReference>
<feature type="region of interest" description="Disordered" evidence="1">
    <location>
        <begin position="448"/>
        <end position="583"/>
    </location>
</feature>
<feature type="region of interest" description="Disordered" evidence="1">
    <location>
        <begin position="402"/>
        <end position="430"/>
    </location>
</feature>
<comment type="caution">
    <text evidence="3">The sequence shown here is derived from an EMBL/GenBank/DDBJ whole genome shotgun (WGS) entry which is preliminary data.</text>
</comment>
<keyword evidence="2" id="KW-0472">Membrane</keyword>
<protein>
    <recommendedName>
        <fullName evidence="5">ATP/GTP-binding protein</fullName>
    </recommendedName>
</protein>
<proteinExistence type="predicted"/>